<comment type="similarity">
    <text evidence="1">Belongs to the universal ribosomal protein uL30 family.</text>
</comment>
<protein>
    <submittedName>
        <fullName evidence="5">50S ribosomal protein L30</fullName>
    </submittedName>
</protein>
<dbReference type="SUPFAM" id="SSF55129">
    <property type="entry name" value="Ribosomal protein L30p/L7e"/>
    <property type="match status" value="1"/>
</dbReference>
<sequence>MAQAKTAQAKKLKVTLVKSIIGTKESHRATVRGLGLRRMHHTVEVEDTPAVRGMINKVYYLVKCEA</sequence>
<dbReference type="Gene3D" id="3.30.1390.20">
    <property type="entry name" value="Ribosomal protein L30, ferredoxin-like fold domain"/>
    <property type="match status" value="1"/>
</dbReference>
<evidence type="ECO:0000313" key="5">
    <source>
        <dbReference type="EMBL" id="OIQ94909.1"/>
    </source>
</evidence>
<keyword evidence="3" id="KW-0687">Ribonucleoprotein</keyword>
<evidence type="ECO:0000259" key="4">
    <source>
        <dbReference type="Pfam" id="PF00327"/>
    </source>
</evidence>
<dbReference type="InterPro" id="IPR016082">
    <property type="entry name" value="Ribosomal_uL30_ferredoxin-like"/>
</dbReference>
<organism evidence="5">
    <name type="scientific">mine drainage metagenome</name>
    <dbReference type="NCBI Taxonomy" id="410659"/>
    <lineage>
        <taxon>unclassified sequences</taxon>
        <taxon>metagenomes</taxon>
        <taxon>ecological metagenomes</taxon>
    </lineage>
</organism>
<dbReference type="GO" id="GO:0006412">
    <property type="term" value="P:translation"/>
    <property type="evidence" value="ECO:0007669"/>
    <property type="project" value="InterPro"/>
</dbReference>
<dbReference type="HAMAP" id="MF_01371_B">
    <property type="entry name" value="Ribosomal_uL30_B"/>
    <property type="match status" value="1"/>
</dbReference>
<dbReference type="FunFam" id="3.30.1390.20:FF:000001">
    <property type="entry name" value="50S ribosomal protein L30"/>
    <property type="match status" value="1"/>
</dbReference>
<keyword evidence="2 5" id="KW-0689">Ribosomal protein</keyword>
<gene>
    <name evidence="5" type="primary">rpmD_5</name>
    <name evidence="5" type="ORF">GALL_231420</name>
</gene>
<dbReference type="AlphaFoldDB" id="A0A1J5S3L0"/>
<reference evidence="5" key="1">
    <citation type="submission" date="2016-10" db="EMBL/GenBank/DDBJ databases">
        <title>Sequence of Gallionella enrichment culture.</title>
        <authorList>
            <person name="Poehlein A."/>
            <person name="Muehling M."/>
            <person name="Daniel R."/>
        </authorList>
    </citation>
    <scope>NUCLEOTIDE SEQUENCE</scope>
</reference>
<evidence type="ECO:0000256" key="1">
    <source>
        <dbReference type="ARBA" id="ARBA00007594"/>
    </source>
</evidence>
<dbReference type="Pfam" id="PF00327">
    <property type="entry name" value="Ribosomal_L30"/>
    <property type="match status" value="1"/>
</dbReference>
<dbReference type="PIRSF" id="PIRSF002211">
    <property type="entry name" value="Ribosomal_L30_bac-type"/>
    <property type="match status" value="1"/>
</dbReference>
<evidence type="ECO:0000256" key="2">
    <source>
        <dbReference type="ARBA" id="ARBA00022980"/>
    </source>
</evidence>
<dbReference type="CDD" id="cd01658">
    <property type="entry name" value="Ribosomal_L30"/>
    <property type="match status" value="1"/>
</dbReference>
<dbReference type="NCBIfam" id="TIGR01308">
    <property type="entry name" value="rpmD_bact"/>
    <property type="match status" value="1"/>
</dbReference>
<evidence type="ECO:0000256" key="3">
    <source>
        <dbReference type="ARBA" id="ARBA00023274"/>
    </source>
</evidence>
<dbReference type="PROSITE" id="PS00634">
    <property type="entry name" value="RIBOSOMAL_L30"/>
    <property type="match status" value="1"/>
</dbReference>
<comment type="caution">
    <text evidence="5">The sequence shown here is derived from an EMBL/GenBank/DDBJ whole genome shotgun (WGS) entry which is preliminary data.</text>
</comment>
<proteinExistence type="inferred from homology"/>
<dbReference type="PANTHER" id="PTHR15892:SF2">
    <property type="entry name" value="LARGE RIBOSOMAL SUBUNIT PROTEIN UL30M"/>
    <property type="match status" value="1"/>
</dbReference>
<dbReference type="InterPro" id="IPR005996">
    <property type="entry name" value="Ribosomal_uL30_bac-type"/>
</dbReference>
<dbReference type="GO" id="GO:0003735">
    <property type="term" value="F:structural constituent of ribosome"/>
    <property type="evidence" value="ECO:0007669"/>
    <property type="project" value="InterPro"/>
</dbReference>
<dbReference type="GO" id="GO:0022625">
    <property type="term" value="C:cytosolic large ribosomal subunit"/>
    <property type="evidence" value="ECO:0007669"/>
    <property type="project" value="TreeGrafter"/>
</dbReference>
<dbReference type="EMBL" id="MLJW01000177">
    <property type="protein sequence ID" value="OIQ94909.1"/>
    <property type="molecule type" value="Genomic_DNA"/>
</dbReference>
<accession>A0A1J5S3L0</accession>
<dbReference type="InterPro" id="IPR036919">
    <property type="entry name" value="Ribo_uL30_ferredoxin-like_sf"/>
</dbReference>
<feature type="domain" description="Large ribosomal subunit protein uL30-like ferredoxin-like fold" evidence="4">
    <location>
        <begin position="12"/>
        <end position="62"/>
    </location>
</feature>
<dbReference type="InterPro" id="IPR018038">
    <property type="entry name" value="Ribosomal_uL30_CS"/>
</dbReference>
<name>A0A1J5S3L0_9ZZZZ</name>
<dbReference type="PANTHER" id="PTHR15892">
    <property type="entry name" value="MITOCHONDRIAL RIBOSOMAL PROTEIN L30"/>
    <property type="match status" value="1"/>
</dbReference>